<gene>
    <name evidence="2" type="ORF">KC01_LOCUS29824</name>
</gene>
<name>A0AAV2LI06_KNICA</name>
<keyword evidence="3" id="KW-1185">Reference proteome</keyword>
<sequence length="175" mass="19472">MDQHLLQYEGLLPDAPTPIADVTLVLKRVHAERGIGAHECREEEAGRASRSQAWDWQKNTEERRKAELEWQSTVVELLGLIRVGSAYPALGSLVWPLSIGVVRGGARGGGLATTNLVHVYIECESMSEGARRPGSCQKRPESGYCRQTREQREQSEREEPGTVVVERGPVQKMLL</sequence>
<dbReference type="AlphaFoldDB" id="A0AAV2LI06"/>
<organism evidence="2 3">
    <name type="scientific">Knipowitschia caucasica</name>
    <name type="common">Caucasian dwarf goby</name>
    <name type="synonym">Pomatoschistus caucasicus</name>
    <dbReference type="NCBI Taxonomy" id="637954"/>
    <lineage>
        <taxon>Eukaryota</taxon>
        <taxon>Metazoa</taxon>
        <taxon>Chordata</taxon>
        <taxon>Craniata</taxon>
        <taxon>Vertebrata</taxon>
        <taxon>Euteleostomi</taxon>
        <taxon>Actinopterygii</taxon>
        <taxon>Neopterygii</taxon>
        <taxon>Teleostei</taxon>
        <taxon>Neoteleostei</taxon>
        <taxon>Acanthomorphata</taxon>
        <taxon>Gobiaria</taxon>
        <taxon>Gobiiformes</taxon>
        <taxon>Gobioidei</taxon>
        <taxon>Gobiidae</taxon>
        <taxon>Gobiinae</taxon>
        <taxon>Knipowitschia</taxon>
    </lineage>
</organism>
<dbReference type="EMBL" id="OZ035825">
    <property type="protein sequence ID" value="CAL1601970.1"/>
    <property type="molecule type" value="Genomic_DNA"/>
</dbReference>
<evidence type="ECO:0000313" key="3">
    <source>
        <dbReference type="Proteomes" id="UP001497482"/>
    </source>
</evidence>
<feature type="region of interest" description="Disordered" evidence="1">
    <location>
        <begin position="129"/>
        <end position="168"/>
    </location>
</feature>
<feature type="compositionally biased region" description="Basic and acidic residues" evidence="1">
    <location>
        <begin position="147"/>
        <end position="160"/>
    </location>
</feature>
<reference evidence="2 3" key="1">
    <citation type="submission" date="2024-04" db="EMBL/GenBank/DDBJ databases">
        <authorList>
            <person name="Waldvogel A.-M."/>
            <person name="Schoenle A."/>
        </authorList>
    </citation>
    <scope>NUCLEOTIDE SEQUENCE [LARGE SCALE GENOMIC DNA]</scope>
</reference>
<evidence type="ECO:0000313" key="2">
    <source>
        <dbReference type="EMBL" id="CAL1601970.1"/>
    </source>
</evidence>
<proteinExistence type="predicted"/>
<dbReference type="Proteomes" id="UP001497482">
    <property type="component" value="Chromosome 3"/>
</dbReference>
<protein>
    <submittedName>
        <fullName evidence="2">Uncharacterized protein</fullName>
    </submittedName>
</protein>
<accession>A0AAV2LI06</accession>
<evidence type="ECO:0000256" key="1">
    <source>
        <dbReference type="SAM" id="MobiDB-lite"/>
    </source>
</evidence>